<comment type="caution">
    <text evidence="3">The sequence shown here is derived from an EMBL/GenBank/DDBJ whole genome shotgun (WGS) entry which is preliminary data.</text>
</comment>
<dbReference type="PANTHER" id="PTHR45098">
    <property type="entry name" value="DNAJ DOMAIN CONTAINING PROTEIN, EXPRESSED"/>
    <property type="match status" value="1"/>
</dbReference>
<dbReference type="PANTHER" id="PTHR45098:SF1">
    <property type="entry name" value="DNAJ DOMAIN CONTAINING PROTEIN, EXPRESSED"/>
    <property type="match status" value="1"/>
</dbReference>
<organism evidence="3 4">
    <name type="scientific">Anisodus tanguticus</name>
    <dbReference type="NCBI Taxonomy" id="243964"/>
    <lineage>
        <taxon>Eukaryota</taxon>
        <taxon>Viridiplantae</taxon>
        <taxon>Streptophyta</taxon>
        <taxon>Embryophyta</taxon>
        <taxon>Tracheophyta</taxon>
        <taxon>Spermatophyta</taxon>
        <taxon>Magnoliopsida</taxon>
        <taxon>eudicotyledons</taxon>
        <taxon>Gunneridae</taxon>
        <taxon>Pentapetalae</taxon>
        <taxon>asterids</taxon>
        <taxon>lamiids</taxon>
        <taxon>Solanales</taxon>
        <taxon>Solanaceae</taxon>
        <taxon>Solanoideae</taxon>
        <taxon>Hyoscyameae</taxon>
        <taxon>Anisodus</taxon>
    </lineage>
</organism>
<dbReference type="EMBL" id="JAVYJV010000004">
    <property type="protein sequence ID" value="KAK4372346.1"/>
    <property type="molecule type" value="Genomic_DNA"/>
</dbReference>
<accession>A0AAE1SMG1</accession>
<dbReference type="Pfam" id="PF00076">
    <property type="entry name" value="RRM_1"/>
    <property type="match status" value="1"/>
</dbReference>
<protein>
    <recommendedName>
        <fullName evidence="2">RRM domain-containing protein</fullName>
    </recommendedName>
</protein>
<dbReference type="Proteomes" id="UP001291623">
    <property type="component" value="Unassembled WGS sequence"/>
</dbReference>
<evidence type="ECO:0000259" key="2">
    <source>
        <dbReference type="Pfam" id="PF00076"/>
    </source>
</evidence>
<dbReference type="AlphaFoldDB" id="A0AAE1SMG1"/>
<dbReference type="GO" id="GO:0003723">
    <property type="term" value="F:RNA binding"/>
    <property type="evidence" value="ECO:0007669"/>
    <property type="project" value="InterPro"/>
</dbReference>
<evidence type="ECO:0000313" key="4">
    <source>
        <dbReference type="Proteomes" id="UP001291623"/>
    </source>
</evidence>
<feature type="region of interest" description="Disordered" evidence="1">
    <location>
        <begin position="1"/>
        <end position="69"/>
    </location>
</feature>
<dbReference type="Gene3D" id="3.30.70.330">
    <property type="match status" value="1"/>
</dbReference>
<name>A0AAE1SMG1_9SOLA</name>
<gene>
    <name evidence="3" type="ORF">RND71_007730</name>
</gene>
<evidence type="ECO:0000313" key="3">
    <source>
        <dbReference type="EMBL" id="KAK4372346.1"/>
    </source>
</evidence>
<dbReference type="InterPro" id="IPR012677">
    <property type="entry name" value="Nucleotide-bd_a/b_plait_sf"/>
</dbReference>
<feature type="compositionally biased region" description="Basic and acidic residues" evidence="1">
    <location>
        <begin position="21"/>
        <end position="38"/>
    </location>
</feature>
<evidence type="ECO:0000256" key="1">
    <source>
        <dbReference type="SAM" id="MobiDB-lite"/>
    </source>
</evidence>
<feature type="domain" description="RRM" evidence="2">
    <location>
        <begin position="81"/>
        <end position="124"/>
    </location>
</feature>
<dbReference type="InterPro" id="IPR035979">
    <property type="entry name" value="RBD_domain_sf"/>
</dbReference>
<feature type="compositionally biased region" description="Basic and acidic residues" evidence="1">
    <location>
        <begin position="1"/>
        <end position="13"/>
    </location>
</feature>
<feature type="compositionally biased region" description="Basic and acidic residues" evidence="1">
    <location>
        <begin position="48"/>
        <end position="69"/>
    </location>
</feature>
<reference evidence="3" key="1">
    <citation type="submission" date="2023-12" db="EMBL/GenBank/DDBJ databases">
        <title>Genome assembly of Anisodus tanguticus.</title>
        <authorList>
            <person name="Wang Y.-J."/>
        </authorList>
    </citation>
    <scope>NUCLEOTIDE SEQUENCE</scope>
    <source>
        <strain evidence="3">KB-2021</strain>
        <tissue evidence="3">Leaf</tissue>
    </source>
</reference>
<dbReference type="SUPFAM" id="SSF54928">
    <property type="entry name" value="RNA-binding domain, RBD"/>
    <property type="match status" value="1"/>
</dbReference>
<dbReference type="InterPro" id="IPR000504">
    <property type="entry name" value="RRM_dom"/>
</dbReference>
<sequence>MMSDLDAREHAAFSHDANVLAREEEERITRKLKEEMHSKKVSTAPDPSQKEAHARAKESTEGKGSSVDKEKVLKVSWEKIGEDYTAQKLTELFSEFGEVEDVVIKSSKKKGSALVVMSSKDATKASCGNVLGDLSNPLLIVPLQPVQPPTPSPFFNAEKYEEPEGPSLSNLIGAGYRRDIF</sequence>
<dbReference type="InterPro" id="IPR034254">
    <property type="entry name" value="DNAJC17_RRM"/>
</dbReference>
<proteinExistence type="predicted"/>
<keyword evidence="4" id="KW-1185">Reference proteome</keyword>
<dbReference type="CDD" id="cd12429">
    <property type="entry name" value="RRM_DNAJC17"/>
    <property type="match status" value="1"/>
</dbReference>